<comment type="catalytic activity">
    <reaction evidence="16">
        <text>a very long-chain fatty acid + ATP + CoA = a very long-chain fatty acyl-CoA + AMP + diphosphate</text>
        <dbReference type="Rhea" id="RHEA:54536"/>
        <dbReference type="ChEBI" id="CHEBI:30616"/>
        <dbReference type="ChEBI" id="CHEBI:33019"/>
        <dbReference type="ChEBI" id="CHEBI:57287"/>
        <dbReference type="ChEBI" id="CHEBI:58950"/>
        <dbReference type="ChEBI" id="CHEBI:138261"/>
        <dbReference type="ChEBI" id="CHEBI:456215"/>
    </reaction>
</comment>
<evidence type="ECO:0000259" key="22">
    <source>
        <dbReference type="Pfam" id="PF13193"/>
    </source>
</evidence>
<evidence type="ECO:0000256" key="12">
    <source>
        <dbReference type="ARBA" id="ARBA00022989"/>
    </source>
</evidence>
<feature type="transmembrane region" description="Helical" evidence="20">
    <location>
        <begin position="155"/>
        <end position="176"/>
    </location>
</feature>
<evidence type="ECO:0000256" key="10">
    <source>
        <dbReference type="ARBA" id="ARBA00022741"/>
    </source>
</evidence>
<dbReference type="GO" id="GO:0005324">
    <property type="term" value="F:long-chain fatty acid transmembrane transporter activity"/>
    <property type="evidence" value="ECO:0007669"/>
    <property type="project" value="TreeGrafter"/>
</dbReference>
<dbReference type="SUPFAM" id="SSF56801">
    <property type="entry name" value="Acetyl-CoA synthetase-like"/>
    <property type="match status" value="1"/>
</dbReference>
<dbReference type="Proteomes" id="UP000750334">
    <property type="component" value="Unassembled WGS sequence"/>
</dbReference>
<comment type="similarity">
    <text evidence="4">Belongs to the ATP-dependent AMP-binding enzyme family.</text>
</comment>
<dbReference type="EMBL" id="PUHR01000249">
    <property type="protein sequence ID" value="KAG0656810.1"/>
    <property type="molecule type" value="Genomic_DNA"/>
</dbReference>
<evidence type="ECO:0000256" key="7">
    <source>
        <dbReference type="ARBA" id="ARBA00022598"/>
    </source>
</evidence>
<comment type="subcellular location">
    <subcellularLocation>
        <location evidence="3">Cell membrane</location>
        <topology evidence="3">Multi-pass membrane protein</topology>
    </subcellularLocation>
    <subcellularLocation>
        <location evidence="1">Lipid droplet</location>
    </subcellularLocation>
    <subcellularLocation>
        <location evidence="2">Peroxisome membrane</location>
        <topology evidence="2">Multi-pass membrane protein</topology>
    </subcellularLocation>
</comment>
<feature type="transmembrane region" description="Helical" evidence="20">
    <location>
        <begin position="234"/>
        <end position="253"/>
    </location>
</feature>
<evidence type="ECO:0000256" key="15">
    <source>
        <dbReference type="ARBA" id="ARBA00023140"/>
    </source>
</evidence>
<keyword evidence="11" id="KW-0067">ATP-binding</keyword>
<evidence type="ECO:0000256" key="1">
    <source>
        <dbReference type="ARBA" id="ARBA00004502"/>
    </source>
</evidence>
<keyword evidence="24" id="KW-1185">Reference proteome</keyword>
<keyword evidence="12 20" id="KW-1133">Transmembrane helix</keyword>
<keyword evidence="10" id="KW-0547">Nucleotide-binding</keyword>
<keyword evidence="6" id="KW-1003">Cell membrane</keyword>
<dbReference type="FunFam" id="3.40.50.12780:FF:000019">
    <property type="entry name" value="Long-chain fatty acid transporter"/>
    <property type="match status" value="1"/>
</dbReference>
<evidence type="ECO:0000256" key="2">
    <source>
        <dbReference type="ARBA" id="ARBA00004585"/>
    </source>
</evidence>
<dbReference type="PANTHER" id="PTHR43107">
    <property type="entry name" value="LONG-CHAIN FATTY ACID TRANSPORT PROTEIN"/>
    <property type="match status" value="1"/>
</dbReference>
<evidence type="ECO:0000256" key="16">
    <source>
        <dbReference type="ARBA" id="ARBA00051585"/>
    </source>
</evidence>
<dbReference type="Pfam" id="PF13193">
    <property type="entry name" value="AMP-binding_C"/>
    <property type="match status" value="1"/>
</dbReference>
<evidence type="ECO:0000256" key="17">
    <source>
        <dbReference type="ARBA" id="ARBA00060276"/>
    </source>
</evidence>
<dbReference type="GO" id="GO:0004467">
    <property type="term" value="F:long-chain fatty acid-CoA ligase activity"/>
    <property type="evidence" value="ECO:0007669"/>
    <property type="project" value="TreeGrafter"/>
</dbReference>
<feature type="transmembrane region" description="Helical" evidence="20">
    <location>
        <begin position="299"/>
        <end position="317"/>
    </location>
</feature>
<reference evidence="23 24" key="1">
    <citation type="submission" date="2020-11" db="EMBL/GenBank/DDBJ databases">
        <title>Kefir isolates.</title>
        <authorList>
            <person name="Marcisauskas S."/>
            <person name="Kim Y."/>
            <person name="Blasche S."/>
        </authorList>
    </citation>
    <scope>NUCLEOTIDE SEQUENCE [LARGE SCALE GENOMIC DNA]</scope>
    <source>
        <strain evidence="23 24">OG2</strain>
    </source>
</reference>
<dbReference type="GO" id="GO:0005778">
    <property type="term" value="C:peroxisomal membrane"/>
    <property type="evidence" value="ECO:0007669"/>
    <property type="project" value="UniProtKB-SubCell"/>
</dbReference>
<dbReference type="InterPro" id="IPR045851">
    <property type="entry name" value="AMP-bd_C_sf"/>
</dbReference>
<evidence type="ECO:0000256" key="18">
    <source>
        <dbReference type="ARBA" id="ARBA00068795"/>
    </source>
</evidence>
<dbReference type="FunFam" id="3.30.300.30:FF:000020">
    <property type="entry name" value="Long-chain fatty acid transporter"/>
    <property type="match status" value="1"/>
</dbReference>
<evidence type="ECO:0000313" key="23">
    <source>
        <dbReference type="EMBL" id="KAG0656810.1"/>
    </source>
</evidence>
<evidence type="ECO:0000313" key="24">
    <source>
        <dbReference type="Proteomes" id="UP000750334"/>
    </source>
</evidence>
<evidence type="ECO:0000256" key="19">
    <source>
        <dbReference type="ARBA" id="ARBA00078285"/>
    </source>
</evidence>
<dbReference type="InterPro" id="IPR020845">
    <property type="entry name" value="AMP-binding_CS"/>
</dbReference>
<dbReference type="Pfam" id="PF00501">
    <property type="entry name" value="AMP-binding"/>
    <property type="match status" value="1"/>
</dbReference>
<dbReference type="Gene3D" id="3.40.50.12780">
    <property type="entry name" value="N-terminal domain of ligase-like"/>
    <property type="match status" value="1"/>
</dbReference>
<evidence type="ECO:0000256" key="8">
    <source>
        <dbReference type="ARBA" id="ARBA00022677"/>
    </source>
</evidence>
<gene>
    <name evidence="23" type="primary">FAT1</name>
    <name evidence="23" type="ORF">C6P45_002561</name>
</gene>
<dbReference type="GO" id="GO:0005524">
    <property type="term" value="F:ATP binding"/>
    <property type="evidence" value="ECO:0007669"/>
    <property type="project" value="UniProtKB-KW"/>
</dbReference>
<evidence type="ECO:0000256" key="11">
    <source>
        <dbReference type="ARBA" id="ARBA00022840"/>
    </source>
</evidence>
<keyword evidence="14 20" id="KW-0472">Membrane</keyword>
<keyword evidence="8" id="KW-0551">Lipid droplet</keyword>
<dbReference type="InterPro" id="IPR025110">
    <property type="entry name" value="AMP-bd_C"/>
</dbReference>
<sequence length="950" mass="108011">MLVWYIAKKIPRGIALILNFITIFLTIFLLIGCYNKSQDSTFLVRYQIDSKSALYPMIQSSFKDKATTTSLEKVKVRAGFMGICVDNVPTAYNLQGTQQTQICYPRKNLTSTNIYSDLSVKLYTVNSNSTSSGKAATLNVLQLGELTSVNVIHPYLLMGTIILTIIMFLCLIYVIIPGLPGHTFMSLFLLLLSPTLVLISGMSAIWTHIGIHAAHRLVPAASMGMVTVHTGRKAASMMWFGFAFLLIICMILYGQKLKQLRNGGIDEDSPSTNDILKNKTAPPYHNYYYSDSSSFGTKAIVTPIVALVVWLTGDFFHKFDERHRIKEDFYIIPYFLKSVFLYAWSVKRHKFQTWYIFTKQVETNPDGLSIRYTRPVRGKPGEYELESYTYSQTYEIVLRLSHILRNTYNVSPGDYIAIDCTNKPLFLFLWYSAWNIGAVPAFLNYNSVGEPLVHSLKISNISQVFIDPDAASPVLNSEELIKNSLPNIRLNYLDEESLLQTINDPLSPTFLQTEDIRSPSTAKDYEPSMLIYTSGTTGLPKSAIMSWRKCAVGTQLFGYVFHMNTDSIVFTAMPLFHSTAALLGVCAVLSQGGCIAISPKFSASNFWKQAYITEATHVQYVGEICRYLLHTPVSEYESLHNAKVAFGNGLRPDIWQQFRLRFNIEVIGEFYAATEAPFATTNYQRGTFGIGSCRNYGTVIQWFLSFQQVLVKMDPEDDSVVYRNEKGYCEKPKVNEPGEMMMRIFFPRKPETSFQGYLGNEKETKSKVVRNVFRNGDAWYRCGDLLREDEFGMWYFLDRMGDTFRWKSENVSTTEVEDQVSASNESIITQVVVVGIKVPGYEGRAGFAIIKLNQALANIPEMDIVNLLNNMLYHLKKSLPKYAMPLFVKFVDEIKMTDNHKISKKIYRDQRLPAGVDGTDQIYWLKNNYQEYAPLTQADWEDIEKQVVKL</sequence>
<comment type="function">
    <text evidence="17">Acyl-CoA synthetase required for both the import of long chain fatty acids (LCFAs) (C14-C18) and the activation very long chain fatty acids (VLCFAs) (C20-C26) by esterification of the fatty acids into metabolically active CoA-thioesters for subsequent degradation or incorporation into phospholipids. The transport and fatty acyl-CoA synthetase activities are genetically separable and are thus independent activities. Esterifies VLCFAs in the peroxisome matrix. The VLCFAs are actively transported into peroxisomes by a PXA1-PXA2 heterodimeric transporter in the peroxisomal membrane.</text>
</comment>
<comment type="caution">
    <text evidence="23">The sequence shown here is derived from an EMBL/GenBank/DDBJ whole genome shotgun (WGS) entry which is preliminary data.</text>
</comment>
<feature type="domain" description="AMP-dependent synthetase/ligase" evidence="21">
    <location>
        <begin position="360"/>
        <end position="727"/>
    </location>
</feature>
<evidence type="ECO:0000259" key="21">
    <source>
        <dbReference type="Pfam" id="PF00501"/>
    </source>
</evidence>
<feature type="transmembrane region" description="Helical" evidence="20">
    <location>
        <begin position="12"/>
        <end position="35"/>
    </location>
</feature>
<feature type="transmembrane region" description="Helical" evidence="20">
    <location>
        <begin position="329"/>
        <end position="346"/>
    </location>
</feature>
<keyword evidence="13" id="KW-0445">Lipid transport</keyword>
<dbReference type="Pfam" id="PF12351">
    <property type="entry name" value="Fig1"/>
    <property type="match status" value="1"/>
</dbReference>
<dbReference type="PANTHER" id="PTHR43107:SF15">
    <property type="entry name" value="FATTY ACID TRANSPORT PROTEIN 3, ISOFORM A"/>
    <property type="match status" value="1"/>
</dbReference>
<dbReference type="PROSITE" id="PS00455">
    <property type="entry name" value="AMP_BINDING"/>
    <property type="match status" value="1"/>
</dbReference>
<evidence type="ECO:0000256" key="9">
    <source>
        <dbReference type="ARBA" id="ARBA00022692"/>
    </source>
</evidence>
<dbReference type="InterPro" id="IPR000873">
    <property type="entry name" value="AMP-dep_synth/lig_dom"/>
</dbReference>
<feature type="domain" description="AMP-binding enzyme C-terminal" evidence="22">
    <location>
        <begin position="816"/>
        <end position="901"/>
    </location>
</feature>
<proteinExistence type="inferred from homology"/>
<name>A0A9P6VVC1_MAUEX</name>
<protein>
    <recommendedName>
        <fullName evidence="18">Very long-chain fatty acid transport protein</fullName>
    </recommendedName>
    <alternativeName>
        <fullName evidence="19">Very-long-chain acyl-CoA synthetase</fullName>
    </alternativeName>
</protein>
<dbReference type="InterPro" id="IPR042099">
    <property type="entry name" value="ANL_N_sf"/>
</dbReference>
<evidence type="ECO:0000256" key="3">
    <source>
        <dbReference type="ARBA" id="ARBA00004651"/>
    </source>
</evidence>
<evidence type="ECO:0000256" key="14">
    <source>
        <dbReference type="ARBA" id="ARBA00023136"/>
    </source>
</evidence>
<evidence type="ECO:0000256" key="13">
    <source>
        <dbReference type="ARBA" id="ARBA00023055"/>
    </source>
</evidence>
<dbReference type="AlphaFoldDB" id="A0A9P6VVC1"/>
<keyword evidence="9 20" id="KW-0812">Transmembrane</keyword>
<dbReference type="GO" id="GO:0044539">
    <property type="term" value="P:long-chain fatty acid import into cell"/>
    <property type="evidence" value="ECO:0007669"/>
    <property type="project" value="TreeGrafter"/>
</dbReference>
<evidence type="ECO:0000256" key="20">
    <source>
        <dbReference type="SAM" id="Phobius"/>
    </source>
</evidence>
<dbReference type="GO" id="GO:0009898">
    <property type="term" value="C:cytoplasmic side of plasma membrane"/>
    <property type="evidence" value="ECO:0007669"/>
    <property type="project" value="TreeGrafter"/>
</dbReference>
<dbReference type="Gene3D" id="3.30.300.30">
    <property type="match status" value="1"/>
</dbReference>
<keyword evidence="15" id="KW-0576">Peroxisome</keyword>
<evidence type="ECO:0000256" key="6">
    <source>
        <dbReference type="ARBA" id="ARBA00022475"/>
    </source>
</evidence>
<dbReference type="GO" id="GO:0005811">
    <property type="term" value="C:lipid droplet"/>
    <property type="evidence" value="ECO:0007669"/>
    <property type="project" value="UniProtKB-SubCell"/>
</dbReference>
<accession>A0A9P6VVC1</accession>
<organism evidence="23 24">
    <name type="scientific">Maudiozyma exigua</name>
    <name type="common">Yeast</name>
    <name type="synonym">Kazachstania exigua</name>
    <dbReference type="NCBI Taxonomy" id="34358"/>
    <lineage>
        <taxon>Eukaryota</taxon>
        <taxon>Fungi</taxon>
        <taxon>Dikarya</taxon>
        <taxon>Ascomycota</taxon>
        <taxon>Saccharomycotina</taxon>
        <taxon>Saccharomycetes</taxon>
        <taxon>Saccharomycetales</taxon>
        <taxon>Saccharomycetaceae</taxon>
        <taxon>Maudiozyma</taxon>
    </lineage>
</organism>
<evidence type="ECO:0000256" key="5">
    <source>
        <dbReference type="ARBA" id="ARBA00022448"/>
    </source>
</evidence>
<dbReference type="OrthoDB" id="10253869at2759"/>
<dbReference type="InterPro" id="IPR033481">
    <property type="entry name" value="Dni1/Fig1"/>
</dbReference>
<keyword evidence="5" id="KW-0813">Transport</keyword>
<keyword evidence="7" id="KW-0436">Ligase</keyword>
<evidence type="ECO:0000256" key="4">
    <source>
        <dbReference type="ARBA" id="ARBA00006432"/>
    </source>
</evidence>
<feature type="transmembrane region" description="Helical" evidence="20">
    <location>
        <begin position="188"/>
        <end position="213"/>
    </location>
</feature>